<dbReference type="InParanoid" id="E9HJ22"/>
<dbReference type="KEGG" id="dpx:DAPPUDRAFT_114725"/>
<dbReference type="EMBL" id="GL732659">
    <property type="protein sequence ID" value="EFX68271.1"/>
    <property type="molecule type" value="Genomic_DNA"/>
</dbReference>
<gene>
    <name evidence="1" type="ORF">DAPPUDRAFT_114725</name>
</gene>
<name>E9HJ22_DAPPU</name>
<dbReference type="HOGENOM" id="CLU_1604381_0_0_1"/>
<accession>E9HJ22</accession>
<dbReference type="AlphaFoldDB" id="E9HJ22"/>
<dbReference type="Proteomes" id="UP000000305">
    <property type="component" value="Unassembled WGS sequence"/>
</dbReference>
<reference evidence="1 2" key="1">
    <citation type="journal article" date="2011" name="Science">
        <title>The ecoresponsive genome of Daphnia pulex.</title>
        <authorList>
            <person name="Colbourne J.K."/>
            <person name="Pfrender M.E."/>
            <person name="Gilbert D."/>
            <person name="Thomas W.K."/>
            <person name="Tucker A."/>
            <person name="Oakley T.H."/>
            <person name="Tokishita S."/>
            <person name="Aerts A."/>
            <person name="Arnold G.J."/>
            <person name="Basu M.K."/>
            <person name="Bauer D.J."/>
            <person name="Caceres C.E."/>
            <person name="Carmel L."/>
            <person name="Casola C."/>
            <person name="Choi J.H."/>
            <person name="Detter J.C."/>
            <person name="Dong Q."/>
            <person name="Dusheyko S."/>
            <person name="Eads B.D."/>
            <person name="Frohlich T."/>
            <person name="Geiler-Samerotte K.A."/>
            <person name="Gerlach D."/>
            <person name="Hatcher P."/>
            <person name="Jogdeo S."/>
            <person name="Krijgsveld J."/>
            <person name="Kriventseva E.V."/>
            <person name="Kultz D."/>
            <person name="Laforsch C."/>
            <person name="Lindquist E."/>
            <person name="Lopez J."/>
            <person name="Manak J.R."/>
            <person name="Muller J."/>
            <person name="Pangilinan J."/>
            <person name="Patwardhan R.P."/>
            <person name="Pitluck S."/>
            <person name="Pritham E.J."/>
            <person name="Rechtsteiner A."/>
            <person name="Rho M."/>
            <person name="Rogozin I.B."/>
            <person name="Sakarya O."/>
            <person name="Salamov A."/>
            <person name="Schaack S."/>
            <person name="Shapiro H."/>
            <person name="Shiga Y."/>
            <person name="Skalitzky C."/>
            <person name="Smith Z."/>
            <person name="Souvorov A."/>
            <person name="Sung W."/>
            <person name="Tang Z."/>
            <person name="Tsuchiya D."/>
            <person name="Tu H."/>
            <person name="Vos H."/>
            <person name="Wang M."/>
            <person name="Wolf Y.I."/>
            <person name="Yamagata H."/>
            <person name="Yamada T."/>
            <person name="Ye Y."/>
            <person name="Shaw J.R."/>
            <person name="Andrews J."/>
            <person name="Crease T.J."/>
            <person name="Tang H."/>
            <person name="Lucas S.M."/>
            <person name="Robertson H.M."/>
            <person name="Bork P."/>
            <person name="Koonin E.V."/>
            <person name="Zdobnov E.M."/>
            <person name="Grigoriev I.V."/>
            <person name="Lynch M."/>
            <person name="Boore J.L."/>
        </authorList>
    </citation>
    <scope>NUCLEOTIDE SEQUENCE [LARGE SCALE GENOMIC DNA]</scope>
</reference>
<protein>
    <submittedName>
        <fullName evidence="1">Uncharacterized protein</fullName>
    </submittedName>
</protein>
<keyword evidence="2" id="KW-1185">Reference proteome</keyword>
<proteinExistence type="predicted"/>
<organism evidence="1 2">
    <name type="scientific">Daphnia pulex</name>
    <name type="common">Water flea</name>
    <dbReference type="NCBI Taxonomy" id="6669"/>
    <lineage>
        <taxon>Eukaryota</taxon>
        <taxon>Metazoa</taxon>
        <taxon>Ecdysozoa</taxon>
        <taxon>Arthropoda</taxon>
        <taxon>Crustacea</taxon>
        <taxon>Branchiopoda</taxon>
        <taxon>Diplostraca</taxon>
        <taxon>Cladocera</taxon>
        <taxon>Anomopoda</taxon>
        <taxon>Daphniidae</taxon>
        <taxon>Daphnia</taxon>
    </lineage>
</organism>
<evidence type="ECO:0000313" key="2">
    <source>
        <dbReference type="Proteomes" id="UP000000305"/>
    </source>
</evidence>
<sequence length="166" mass="18842">MEYLRRFNHLAEKFARLQITLKQNESKNVFKNIGGQIFYEGIQKGKASKTPTPTKAMLVQQSKASKTPTASKAKLVQPSKASKTLTRQVIRPPPIPCVDGTSNERLVDLFEWAVVMGRSIQSDARHMFTIMMDRWPPSLLLLLFWPSLAIFDAEPTMDFAPLFQNC</sequence>
<evidence type="ECO:0000313" key="1">
    <source>
        <dbReference type="EMBL" id="EFX68271.1"/>
    </source>
</evidence>